<evidence type="ECO:0000313" key="9">
    <source>
        <dbReference type="Proteomes" id="UP000199455"/>
    </source>
</evidence>
<dbReference type="InterPro" id="IPR033985">
    <property type="entry name" value="SusD-like_N"/>
</dbReference>
<protein>
    <submittedName>
        <fullName evidence="8">Starch-binding associating with outer membrane</fullName>
    </submittedName>
</protein>
<dbReference type="AlphaFoldDB" id="A0A1G6ZI20"/>
<dbReference type="Pfam" id="PF07980">
    <property type="entry name" value="SusD_RagB"/>
    <property type="match status" value="1"/>
</dbReference>
<evidence type="ECO:0000256" key="3">
    <source>
        <dbReference type="ARBA" id="ARBA00022729"/>
    </source>
</evidence>
<evidence type="ECO:0000256" key="1">
    <source>
        <dbReference type="ARBA" id="ARBA00004442"/>
    </source>
</evidence>
<dbReference type="InterPro" id="IPR011990">
    <property type="entry name" value="TPR-like_helical_dom_sf"/>
</dbReference>
<dbReference type="SUPFAM" id="SSF48452">
    <property type="entry name" value="TPR-like"/>
    <property type="match status" value="1"/>
</dbReference>
<evidence type="ECO:0000259" key="6">
    <source>
        <dbReference type="Pfam" id="PF07980"/>
    </source>
</evidence>
<keyword evidence="5" id="KW-0998">Cell outer membrane</keyword>
<reference evidence="9" key="1">
    <citation type="submission" date="2016-10" db="EMBL/GenBank/DDBJ databases">
        <authorList>
            <person name="Varghese N."/>
            <person name="Submissions S."/>
        </authorList>
    </citation>
    <scope>NUCLEOTIDE SEQUENCE [LARGE SCALE GENOMIC DNA]</scope>
    <source>
        <strain evidence="9">DSM 18609</strain>
    </source>
</reference>
<evidence type="ECO:0000256" key="4">
    <source>
        <dbReference type="ARBA" id="ARBA00023136"/>
    </source>
</evidence>
<evidence type="ECO:0000313" key="8">
    <source>
        <dbReference type="EMBL" id="SDE02151.1"/>
    </source>
</evidence>
<comment type="similarity">
    <text evidence="2">Belongs to the SusD family.</text>
</comment>
<organism evidence="8 9">
    <name type="scientific">Pedobacter soli</name>
    <dbReference type="NCBI Taxonomy" id="390242"/>
    <lineage>
        <taxon>Bacteria</taxon>
        <taxon>Pseudomonadati</taxon>
        <taxon>Bacteroidota</taxon>
        <taxon>Sphingobacteriia</taxon>
        <taxon>Sphingobacteriales</taxon>
        <taxon>Sphingobacteriaceae</taxon>
        <taxon>Pedobacter</taxon>
    </lineage>
</organism>
<feature type="domain" description="RagB/SusD" evidence="6">
    <location>
        <begin position="306"/>
        <end position="596"/>
    </location>
</feature>
<dbReference type="GO" id="GO:0009279">
    <property type="term" value="C:cell outer membrane"/>
    <property type="evidence" value="ECO:0007669"/>
    <property type="project" value="UniProtKB-SubCell"/>
</dbReference>
<proteinExistence type="inferred from homology"/>
<evidence type="ECO:0000256" key="5">
    <source>
        <dbReference type="ARBA" id="ARBA00023237"/>
    </source>
</evidence>
<dbReference type="EMBL" id="FMZH01000010">
    <property type="protein sequence ID" value="SDE02151.1"/>
    <property type="molecule type" value="Genomic_DNA"/>
</dbReference>
<evidence type="ECO:0000259" key="7">
    <source>
        <dbReference type="Pfam" id="PF14322"/>
    </source>
</evidence>
<dbReference type="Gene3D" id="1.25.40.390">
    <property type="match status" value="1"/>
</dbReference>
<keyword evidence="3" id="KW-0732">Signal</keyword>
<dbReference type="Pfam" id="PF14322">
    <property type="entry name" value="SusD-like_3"/>
    <property type="match status" value="1"/>
</dbReference>
<dbReference type="RefSeq" id="WP_090771592.1">
    <property type="nucleotide sequence ID" value="NZ_FMZH01000010.1"/>
</dbReference>
<comment type="subcellular location">
    <subcellularLocation>
        <location evidence="1">Cell outer membrane</location>
    </subcellularLocation>
</comment>
<evidence type="ECO:0000256" key="2">
    <source>
        <dbReference type="ARBA" id="ARBA00006275"/>
    </source>
</evidence>
<dbReference type="Proteomes" id="UP000199455">
    <property type="component" value="Unassembled WGS sequence"/>
</dbReference>
<dbReference type="STRING" id="390242.SAMN04488024_110117"/>
<sequence>MKNKIIKISTVMIATTLLFNSGCKKYLDQVPNDRITIDQVFQKKGPSEQYLANVYSYVDDLSDTWNGTPWEGNTDEIDITWSKYNNYSLNMGNISPTNALFDRWGYYYKGIRSATYFINHIDGNKEIIALNGQQLIDQYKAEARFLRAYYYFLLMRQYGPVVLVGETEIPVDIPSAEMQFPRSTYDECVNYVVSELDKAAAVLPRVPSSNGQASNNEFGRATVGMALAVKSRLLLYAASPEFNGNTDFASFKNKDGKVLINQTYDQQKWKKAADAAKAVIDLGLYNLYKDAGGDPLKSYQGIFFEQWNAEQIFDRKSNNLPGFDTNSMPRQAGGWNGIGVTQEAVDAYFMNDGKTISESPLYTETGFTTVNNVKVYNMYVNREPRFYASVTYNNAVFQGGNMTAAAPISFFFLGGSGKNGHATDFTKTGYLIRKNVGTQTNDGSGGNGRKQTRTLVLFRLGEIYLNYAEALNEFSPGNADILKYLNLIRERAGIPQYGSANLAIPASQADMRTRIWQERRVELAFESHRWFDIRRWKIAPQVMGDVHGMDVNKNDDTFYKRVVASTHIFRAPASYFFPIRQYEMDRSKDVVQNPGW</sequence>
<keyword evidence="9" id="KW-1185">Reference proteome</keyword>
<name>A0A1G6ZI20_9SPHI</name>
<accession>A0A1G6ZI20</accession>
<feature type="domain" description="SusD-like N-terminal" evidence="7">
    <location>
        <begin position="26"/>
        <end position="209"/>
    </location>
</feature>
<dbReference type="InterPro" id="IPR012944">
    <property type="entry name" value="SusD_RagB_dom"/>
</dbReference>
<keyword evidence="4" id="KW-0472">Membrane</keyword>
<gene>
    <name evidence="8" type="ORF">SAMN04488024_110117</name>
</gene>